<keyword evidence="5" id="KW-0813">Transport</keyword>
<dbReference type="GO" id="GO:0005789">
    <property type="term" value="C:endoplasmic reticulum membrane"/>
    <property type="evidence" value="ECO:0007669"/>
    <property type="project" value="UniProtKB-SubCell"/>
</dbReference>
<keyword evidence="7 17" id="KW-0732">Signal</keyword>
<evidence type="ECO:0000256" key="2">
    <source>
        <dbReference type="ARBA" id="ARBA00004367"/>
    </source>
</evidence>
<evidence type="ECO:0000256" key="9">
    <source>
        <dbReference type="ARBA" id="ARBA00022827"/>
    </source>
</evidence>
<dbReference type="PANTHER" id="PTHR12613:SF0">
    <property type="entry name" value="ERO1-LIKE PROTEIN"/>
    <property type="match status" value="1"/>
</dbReference>
<dbReference type="InterPro" id="IPR007266">
    <property type="entry name" value="Ero1"/>
</dbReference>
<feature type="chain" id="PRO_5040478547" description="Endoplasmic oxidoreductin" evidence="17">
    <location>
        <begin position="25"/>
        <end position="510"/>
    </location>
</feature>
<evidence type="ECO:0000256" key="4">
    <source>
        <dbReference type="ARBA" id="ARBA00011802"/>
    </source>
</evidence>
<evidence type="ECO:0000256" key="5">
    <source>
        <dbReference type="ARBA" id="ARBA00022448"/>
    </source>
</evidence>
<evidence type="ECO:0000256" key="14">
    <source>
        <dbReference type="ARBA" id="ARBA00023180"/>
    </source>
</evidence>
<evidence type="ECO:0000313" key="18">
    <source>
        <dbReference type="EMBL" id="KAF9510641.1"/>
    </source>
</evidence>
<evidence type="ECO:0000256" key="7">
    <source>
        <dbReference type="ARBA" id="ARBA00022729"/>
    </source>
</evidence>
<keyword evidence="19" id="KW-1185">Reference proteome</keyword>
<keyword evidence="13" id="KW-1015">Disulfide bond</keyword>
<comment type="similarity">
    <text evidence="3">Belongs to the EROs family.</text>
</comment>
<keyword evidence="8" id="KW-0256">Endoplasmic reticulum</keyword>
<dbReference type="Proteomes" id="UP000886523">
    <property type="component" value="Unassembled WGS sequence"/>
</dbReference>
<protein>
    <recommendedName>
        <fullName evidence="20">Endoplasmic oxidoreductin</fullName>
    </recommendedName>
</protein>
<dbReference type="AlphaFoldDB" id="A0A9P6ARP1"/>
<gene>
    <name evidence="18" type="ORF">BS47DRAFT_1377414</name>
</gene>
<keyword evidence="11" id="KW-0560">Oxidoreductase</keyword>
<dbReference type="OrthoDB" id="269384at2759"/>
<evidence type="ECO:0000313" key="19">
    <source>
        <dbReference type="Proteomes" id="UP000886523"/>
    </source>
</evidence>
<dbReference type="SUPFAM" id="SSF110019">
    <property type="entry name" value="ERO1-like"/>
    <property type="match status" value="1"/>
</dbReference>
<accession>A0A9P6ARP1</accession>
<evidence type="ECO:0000256" key="6">
    <source>
        <dbReference type="ARBA" id="ARBA00022630"/>
    </source>
</evidence>
<evidence type="ECO:0000256" key="12">
    <source>
        <dbReference type="ARBA" id="ARBA00023136"/>
    </source>
</evidence>
<proteinExistence type="inferred from homology"/>
<dbReference type="GO" id="GO:0034975">
    <property type="term" value="P:protein folding in endoplasmic reticulum"/>
    <property type="evidence" value="ECO:0007669"/>
    <property type="project" value="InterPro"/>
</dbReference>
<feature type="signal peptide" evidence="17">
    <location>
        <begin position="1"/>
        <end position="24"/>
    </location>
</feature>
<feature type="region of interest" description="Disordered" evidence="16">
    <location>
        <begin position="437"/>
        <end position="461"/>
    </location>
</feature>
<dbReference type="PANTHER" id="PTHR12613">
    <property type="entry name" value="ERO1-RELATED"/>
    <property type="match status" value="1"/>
</dbReference>
<keyword evidence="6" id="KW-0285">Flavoprotein</keyword>
<reference evidence="18" key="1">
    <citation type="journal article" date="2020" name="Nat. Commun.">
        <title>Large-scale genome sequencing of mycorrhizal fungi provides insights into the early evolution of symbiotic traits.</title>
        <authorList>
            <person name="Miyauchi S."/>
            <person name="Kiss E."/>
            <person name="Kuo A."/>
            <person name="Drula E."/>
            <person name="Kohler A."/>
            <person name="Sanchez-Garcia M."/>
            <person name="Morin E."/>
            <person name="Andreopoulos B."/>
            <person name="Barry K.W."/>
            <person name="Bonito G."/>
            <person name="Buee M."/>
            <person name="Carver A."/>
            <person name="Chen C."/>
            <person name="Cichocki N."/>
            <person name="Clum A."/>
            <person name="Culley D."/>
            <person name="Crous P.W."/>
            <person name="Fauchery L."/>
            <person name="Girlanda M."/>
            <person name="Hayes R.D."/>
            <person name="Keri Z."/>
            <person name="LaButti K."/>
            <person name="Lipzen A."/>
            <person name="Lombard V."/>
            <person name="Magnuson J."/>
            <person name="Maillard F."/>
            <person name="Murat C."/>
            <person name="Nolan M."/>
            <person name="Ohm R.A."/>
            <person name="Pangilinan J."/>
            <person name="Pereira M.F."/>
            <person name="Perotto S."/>
            <person name="Peter M."/>
            <person name="Pfister S."/>
            <person name="Riley R."/>
            <person name="Sitrit Y."/>
            <person name="Stielow J.B."/>
            <person name="Szollosi G."/>
            <person name="Zifcakova L."/>
            <person name="Stursova M."/>
            <person name="Spatafora J.W."/>
            <person name="Tedersoo L."/>
            <person name="Vaario L.M."/>
            <person name="Yamada A."/>
            <person name="Yan M."/>
            <person name="Wang P."/>
            <person name="Xu J."/>
            <person name="Bruns T."/>
            <person name="Baldrian P."/>
            <person name="Vilgalys R."/>
            <person name="Dunand C."/>
            <person name="Henrissat B."/>
            <person name="Grigoriev I.V."/>
            <person name="Hibbett D."/>
            <person name="Nagy L.G."/>
            <person name="Martin F.M."/>
        </authorList>
    </citation>
    <scope>NUCLEOTIDE SEQUENCE</scope>
    <source>
        <strain evidence="18">UP504</strain>
    </source>
</reference>
<evidence type="ECO:0000256" key="1">
    <source>
        <dbReference type="ARBA" id="ARBA00001974"/>
    </source>
</evidence>
<dbReference type="InterPro" id="IPR037192">
    <property type="entry name" value="ERO1-like_sf"/>
</dbReference>
<evidence type="ECO:0000256" key="10">
    <source>
        <dbReference type="ARBA" id="ARBA00022982"/>
    </source>
</evidence>
<keyword evidence="12" id="KW-0472">Membrane</keyword>
<dbReference type="EMBL" id="MU129013">
    <property type="protein sequence ID" value="KAF9510641.1"/>
    <property type="molecule type" value="Genomic_DNA"/>
</dbReference>
<comment type="subcellular location">
    <subcellularLocation>
        <location evidence="2">Endoplasmic reticulum membrane</location>
        <topology evidence="2">Peripheral membrane protein</topology>
        <orientation evidence="2">Lumenal side</orientation>
    </subcellularLocation>
</comment>
<keyword evidence="10" id="KW-0249">Electron transport</keyword>
<keyword evidence="15" id="KW-0676">Redox-active center</keyword>
<keyword evidence="9" id="KW-0274">FAD</keyword>
<comment type="cofactor">
    <cofactor evidence="1">
        <name>FAD</name>
        <dbReference type="ChEBI" id="CHEBI:57692"/>
    </cofactor>
</comment>
<evidence type="ECO:0000256" key="17">
    <source>
        <dbReference type="SAM" id="SignalP"/>
    </source>
</evidence>
<evidence type="ECO:0000256" key="13">
    <source>
        <dbReference type="ARBA" id="ARBA00023157"/>
    </source>
</evidence>
<dbReference type="GO" id="GO:0071949">
    <property type="term" value="F:FAD binding"/>
    <property type="evidence" value="ECO:0007669"/>
    <property type="project" value="InterPro"/>
</dbReference>
<dbReference type="GO" id="GO:0016972">
    <property type="term" value="F:thiol oxidase activity"/>
    <property type="evidence" value="ECO:0007669"/>
    <property type="project" value="InterPro"/>
</dbReference>
<keyword evidence="14" id="KW-0325">Glycoprotein</keyword>
<evidence type="ECO:0000256" key="11">
    <source>
        <dbReference type="ARBA" id="ARBA00023002"/>
    </source>
</evidence>
<evidence type="ECO:0000256" key="8">
    <source>
        <dbReference type="ARBA" id="ARBA00022824"/>
    </source>
</evidence>
<organism evidence="18 19">
    <name type="scientific">Hydnum rufescens UP504</name>
    <dbReference type="NCBI Taxonomy" id="1448309"/>
    <lineage>
        <taxon>Eukaryota</taxon>
        <taxon>Fungi</taxon>
        <taxon>Dikarya</taxon>
        <taxon>Basidiomycota</taxon>
        <taxon>Agaricomycotina</taxon>
        <taxon>Agaricomycetes</taxon>
        <taxon>Cantharellales</taxon>
        <taxon>Hydnaceae</taxon>
        <taxon>Hydnum</taxon>
    </lineage>
</organism>
<evidence type="ECO:0000256" key="15">
    <source>
        <dbReference type="ARBA" id="ARBA00023284"/>
    </source>
</evidence>
<dbReference type="Pfam" id="PF04137">
    <property type="entry name" value="ERO1"/>
    <property type="match status" value="2"/>
</dbReference>
<evidence type="ECO:0008006" key="20">
    <source>
        <dbReference type="Google" id="ProtNLM"/>
    </source>
</evidence>
<evidence type="ECO:0000256" key="3">
    <source>
        <dbReference type="ARBA" id="ARBA00008277"/>
    </source>
</evidence>
<dbReference type="GO" id="GO:0015035">
    <property type="term" value="F:protein-disulfide reductase activity"/>
    <property type="evidence" value="ECO:0007669"/>
    <property type="project" value="InterPro"/>
</dbReference>
<name>A0A9P6ARP1_9AGAM</name>
<comment type="subunit">
    <text evidence="4">May function both as a monomer and a homodimer.</text>
</comment>
<sequence>MLLSARIQMLPPLIISLIFSSVNADSFLSGREGTKGRIQDVLEHPTVKQPATCTKIRLTGPIETTLCDYETVESVNEDLYSQLDTLVRTPFFKYFKVDLYRDCPFWQDNGFCMHRECGVTSVDESQVPEQWRAAALSQVRSKTDGHITQPGCYHRDADFCFLDDEEEGEFVDLTENPEGFTGYAGPSAHRVWNSIYEENCFGVSEASIAAIARSRYDQSPTTALQLEAQSSDDCVEKRVYYKIISGLHASISTHICHLDLNRTTGQWGPNLQCFASRVASHPERLKYIYFNTVLLLRAVSQETKTNSLLKGVLDIANDAGAFDETALFRGDDAKVLKEEFKNHFRNVSRIMDCVGCDKCRLWGKVQVTGLAAALKILFEMDEKALDPRLNQNLLTRSEVVALLNTLHRFSESLHVTEEFKRMWSESHDTAAIVAAVESPTSSTIRPPSPRSRQSTSRMGTPNIRCLPANTIGCFDVLMRQLSSFLQRVLHALRRVAALSGKDQGPGRGEF</sequence>
<comment type="caution">
    <text evidence="18">The sequence shown here is derived from an EMBL/GenBank/DDBJ whole genome shotgun (WGS) entry which is preliminary data.</text>
</comment>
<feature type="compositionally biased region" description="Low complexity" evidence="16">
    <location>
        <begin position="438"/>
        <end position="457"/>
    </location>
</feature>
<evidence type="ECO:0000256" key="16">
    <source>
        <dbReference type="SAM" id="MobiDB-lite"/>
    </source>
</evidence>